<feature type="region of interest" description="Disordered" evidence="1">
    <location>
        <begin position="29"/>
        <end position="55"/>
    </location>
</feature>
<name>A0A9W9XA89_9EURO</name>
<accession>A0A9W9XA89</accession>
<protein>
    <submittedName>
        <fullName evidence="2">Uncharacterized protein</fullName>
    </submittedName>
</protein>
<gene>
    <name evidence="2" type="ORF">N7530_001181</name>
</gene>
<dbReference type="AlphaFoldDB" id="A0A9W9XA89"/>
<evidence type="ECO:0000256" key="1">
    <source>
        <dbReference type="SAM" id="MobiDB-lite"/>
    </source>
</evidence>
<organism evidence="2 3">
    <name type="scientific">Penicillium desertorum</name>
    <dbReference type="NCBI Taxonomy" id="1303715"/>
    <lineage>
        <taxon>Eukaryota</taxon>
        <taxon>Fungi</taxon>
        <taxon>Dikarya</taxon>
        <taxon>Ascomycota</taxon>
        <taxon>Pezizomycotina</taxon>
        <taxon>Eurotiomycetes</taxon>
        <taxon>Eurotiomycetidae</taxon>
        <taxon>Eurotiales</taxon>
        <taxon>Aspergillaceae</taxon>
        <taxon>Penicillium</taxon>
    </lineage>
</organism>
<keyword evidence="3" id="KW-1185">Reference proteome</keyword>
<reference evidence="2" key="2">
    <citation type="journal article" date="2023" name="IMA Fungus">
        <title>Comparative genomic study of the Penicillium genus elucidates a diverse pangenome and 15 lateral gene transfer events.</title>
        <authorList>
            <person name="Petersen C."/>
            <person name="Sorensen T."/>
            <person name="Nielsen M.R."/>
            <person name="Sondergaard T.E."/>
            <person name="Sorensen J.L."/>
            <person name="Fitzpatrick D.A."/>
            <person name="Frisvad J.C."/>
            <person name="Nielsen K.L."/>
        </authorList>
    </citation>
    <scope>NUCLEOTIDE SEQUENCE</scope>
    <source>
        <strain evidence="2">IBT 17660</strain>
    </source>
</reference>
<evidence type="ECO:0000313" key="2">
    <source>
        <dbReference type="EMBL" id="KAJ5486881.1"/>
    </source>
</evidence>
<reference evidence="2" key="1">
    <citation type="submission" date="2022-12" db="EMBL/GenBank/DDBJ databases">
        <authorList>
            <person name="Petersen C."/>
        </authorList>
    </citation>
    <scope>NUCLEOTIDE SEQUENCE</scope>
    <source>
        <strain evidence="2">IBT 17660</strain>
    </source>
</reference>
<dbReference type="Proteomes" id="UP001147760">
    <property type="component" value="Unassembled WGS sequence"/>
</dbReference>
<proteinExistence type="predicted"/>
<comment type="caution">
    <text evidence="2">The sequence shown here is derived from an EMBL/GenBank/DDBJ whole genome shotgun (WGS) entry which is preliminary data.</text>
</comment>
<evidence type="ECO:0000313" key="3">
    <source>
        <dbReference type="Proteomes" id="UP001147760"/>
    </source>
</evidence>
<sequence length="69" mass="8061">MERPQNPTELMISYIADRKNKFLADGRPRFTRLPQSRPREVTYSDSPVWHGSPEDIRSQTTGGWMLVKQ</sequence>
<dbReference type="EMBL" id="JAPWDO010000001">
    <property type="protein sequence ID" value="KAJ5486881.1"/>
    <property type="molecule type" value="Genomic_DNA"/>
</dbReference>